<reference evidence="3" key="1">
    <citation type="submission" date="2023-07" db="EMBL/GenBank/DDBJ databases">
        <authorList>
            <consortium name="AG Swart"/>
            <person name="Singh M."/>
            <person name="Singh A."/>
            <person name="Seah K."/>
            <person name="Emmerich C."/>
        </authorList>
    </citation>
    <scope>NUCLEOTIDE SEQUENCE</scope>
    <source>
        <strain evidence="3">DP1</strain>
    </source>
</reference>
<dbReference type="EMBL" id="CAMPGE010007884">
    <property type="protein sequence ID" value="CAI2366803.1"/>
    <property type="molecule type" value="Genomic_DNA"/>
</dbReference>
<name>A0AAD1UCT4_EUPCR</name>
<feature type="compositionally biased region" description="Polar residues" evidence="2">
    <location>
        <begin position="288"/>
        <end position="297"/>
    </location>
</feature>
<evidence type="ECO:0000256" key="1">
    <source>
        <dbReference type="SAM" id="Coils"/>
    </source>
</evidence>
<dbReference type="Proteomes" id="UP001295684">
    <property type="component" value="Unassembled WGS sequence"/>
</dbReference>
<comment type="caution">
    <text evidence="3">The sequence shown here is derived from an EMBL/GenBank/DDBJ whole genome shotgun (WGS) entry which is preliminary data.</text>
</comment>
<evidence type="ECO:0000313" key="4">
    <source>
        <dbReference type="Proteomes" id="UP001295684"/>
    </source>
</evidence>
<protein>
    <submittedName>
        <fullName evidence="3">Uncharacterized protein</fullName>
    </submittedName>
</protein>
<feature type="coiled-coil region" evidence="1">
    <location>
        <begin position="343"/>
        <end position="371"/>
    </location>
</feature>
<evidence type="ECO:0000313" key="3">
    <source>
        <dbReference type="EMBL" id="CAI2366803.1"/>
    </source>
</evidence>
<gene>
    <name evidence="3" type="ORF">ECRASSUSDP1_LOCUS8077</name>
</gene>
<sequence>MDKYKNWKYQHLNKYVRTPSTGNRSVSSHCVKGPARQAPGVILNTKNSSCVGNSEKSQTEGRFLLNKGQKDLQKDMKTNSPENEEACRPLASKKTLEENRRKLYTSGATKRIKHHFAILDRFEDLFSKFKISKRGALSFKRSKRTSKRSHSTLRVYSNFSGRMKSKHQLIRDKESDSRTSLDHLTFNQIKLERIKQERLIEEAQKRCMALQGNHDYIENKVDFHIKTSFTAANSTKMDAKLGKARNSFANITKRNDLLTSEGENKSQEQPPAELQNLDPREDPELSKGVNNSFSPVSKTFNAGLGRSKKSVCPSKMKLKCLALQQYEIKRQRAHKIRAQSVLYDRISKRRSKQERKRKEKQRKLVQSMQEKSRIIIEQKRKAKYDELKLQEWTTIQDELSTLAKRKAQMARITKMQKRLKDKIKTKHSQYSEIIENF</sequence>
<evidence type="ECO:0000256" key="2">
    <source>
        <dbReference type="SAM" id="MobiDB-lite"/>
    </source>
</evidence>
<organism evidence="3 4">
    <name type="scientific">Euplotes crassus</name>
    <dbReference type="NCBI Taxonomy" id="5936"/>
    <lineage>
        <taxon>Eukaryota</taxon>
        <taxon>Sar</taxon>
        <taxon>Alveolata</taxon>
        <taxon>Ciliophora</taxon>
        <taxon>Intramacronucleata</taxon>
        <taxon>Spirotrichea</taxon>
        <taxon>Hypotrichia</taxon>
        <taxon>Euplotida</taxon>
        <taxon>Euplotidae</taxon>
        <taxon>Moneuplotes</taxon>
    </lineage>
</organism>
<proteinExistence type="predicted"/>
<dbReference type="AlphaFoldDB" id="A0AAD1UCT4"/>
<accession>A0AAD1UCT4</accession>
<keyword evidence="1" id="KW-0175">Coiled coil</keyword>
<feature type="region of interest" description="Disordered" evidence="2">
    <location>
        <begin position="252"/>
        <end position="297"/>
    </location>
</feature>
<keyword evidence="4" id="KW-1185">Reference proteome</keyword>
<feature type="coiled-coil region" evidence="1">
    <location>
        <begin position="186"/>
        <end position="220"/>
    </location>
</feature>